<dbReference type="EMBL" id="JBFOLK010000012">
    <property type="protein sequence ID" value="KAL2470889.1"/>
    <property type="molecule type" value="Genomic_DNA"/>
</dbReference>
<keyword evidence="3" id="KW-1185">Reference proteome</keyword>
<accession>A0ABD1Q6W7</accession>
<evidence type="ECO:0000256" key="1">
    <source>
        <dbReference type="SAM" id="MobiDB-lite"/>
    </source>
</evidence>
<evidence type="ECO:0000313" key="3">
    <source>
        <dbReference type="Proteomes" id="UP001604336"/>
    </source>
</evidence>
<sequence length="143" mass="16263">MGARTRSILKERLVSIKQGRIESLRSYMDRFSKRIVEVDKISDDAALMAVLSGLRTKTRFWWSIHEDGPATCQEFLARAEKHIGAEEDTSDQENDRSDRRDNVKCKEKDLKSEKKGKSQEGTGISAPRSDKAHPHRGTKDTMS</sequence>
<dbReference type="AlphaFoldDB" id="A0ABD1Q6W7"/>
<feature type="region of interest" description="Disordered" evidence="1">
    <location>
        <begin position="83"/>
        <end position="143"/>
    </location>
</feature>
<gene>
    <name evidence="2" type="ORF">Adt_39025</name>
</gene>
<comment type="caution">
    <text evidence="2">The sequence shown here is derived from an EMBL/GenBank/DDBJ whole genome shotgun (WGS) entry which is preliminary data.</text>
</comment>
<name>A0ABD1Q6W7_9LAMI</name>
<protein>
    <submittedName>
        <fullName evidence="2">Retrotrans gag domain-containing protein</fullName>
    </submittedName>
</protein>
<reference evidence="3" key="1">
    <citation type="submission" date="2024-07" db="EMBL/GenBank/DDBJ databases">
        <title>Two chromosome-level genome assemblies of Korean endemic species Abeliophyllum distichum and Forsythia ovata (Oleaceae).</title>
        <authorList>
            <person name="Jang H."/>
        </authorList>
    </citation>
    <scope>NUCLEOTIDE SEQUENCE [LARGE SCALE GENOMIC DNA]</scope>
</reference>
<dbReference type="Proteomes" id="UP001604336">
    <property type="component" value="Unassembled WGS sequence"/>
</dbReference>
<organism evidence="2 3">
    <name type="scientific">Abeliophyllum distichum</name>
    <dbReference type="NCBI Taxonomy" id="126358"/>
    <lineage>
        <taxon>Eukaryota</taxon>
        <taxon>Viridiplantae</taxon>
        <taxon>Streptophyta</taxon>
        <taxon>Embryophyta</taxon>
        <taxon>Tracheophyta</taxon>
        <taxon>Spermatophyta</taxon>
        <taxon>Magnoliopsida</taxon>
        <taxon>eudicotyledons</taxon>
        <taxon>Gunneridae</taxon>
        <taxon>Pentapetalae</taxon>
        <taxon>asterids</taxon>
        <taxon>lamiids</taxon>
        <taxon>Lamiales</taxon>
        <taxon>Oleaceae</taxon>
        <taxon>Forsythieae</taxon>
        <taxon>Abeliophyllum</taxon>
    </lineage>
</organism>
<feature type="compositionally biased region" description="Basic and acidic residues" evidence="1">
    <location>
        <begin position="93"/>
        <end position="118"/>
    </location>
</feature>
<proteinExistence type="predicted"/>
<feature type="compositionally biased region" description="Basic and acidic residues" evidence="1">
    <location>
        <begin position="128"/>
        <end position="143"/>
    </location>
</feature>
<evidence type="ECO:0000313" key="2">
    <source>
        <dbReference type="EMBL" id="KAL2470889.1"/>
    </source>
</evidence>